<organism evidence="1 2">
    <name type="scientific">Streptococcus danieliae</name>
    <dbReference type="NCBI Taxonomy" id="747656"/>
    <lineage>
        <taxon>Bacteria</taxon>
        <taxon>Bacillati</taxon>
        <taxon>Bacillota</taxon>
        <taxon>Bacilli</taxon>
        <taxon>Lactobacillales</taxon>
        <taxon>Streptococcaceae</taxon>
        <taxon>Streptococcus</taxon>
    </lineage>
</organism>
<comment type="caution">
    <text evidence="1">The sequence shown here is derived from an EMBL/GenBank/DDBJ whole genome shotgun (WGS) entry which is preliminary data.</text>
</comment>
<evidence type="ECO:0000313" key="1">
    <source>
        <dbReference type="EMBL" id="NYS96853.1"/>
    </source>
</evidence>
<dbReference type="AlphaFoldDB" id="A0A7Z0M6S4"/>
<dbReference type="RefSeq" id="WP_179925539.1">
    <property type="nucleotide sequence ID" value="NZ_JACBXX010000138.1"/>
</dbReference>
<protein>
    <submittedName>
        <fullName evidence="1">HK97 gp10 family phage protein</fullName>
    </submittedName>
</protein>
<accession>A0A7Z0M6S4</accession>
<sequence>MITYKVRGLDSFLRKVRKKPKEAQKAVDKVLIRSSLRVERGAKFYAPWDTGWLSNTIYSAPIGVLSHKVVSPAHYSVYVELGTRKMAAQPFMMPALESEYPKLMGELKVMFRG</sequence>
<dbReference type="InterPro" id="IPR010064">
    <property type="entry name" value="HK97-gp10_tail"/>
</dbReference>
<evidence type="ECO:0000313" key="2">
    <source>
        <dbReference type="Proteomes" id="UP000589521"/>
    </source>
</evidence>
<gene>
    <name evidence="1" type="ORF">HZY94_06645</name>
</gene>
<name>A0A7Z0M6S4_9STRE</name>
<dbReference type="Proteomes" id="UP000589521">
    <property type="component" value="Unassembled WGS sequence"/>
</dbReference>
<reference evidence="1 2" key="1">
    <citation type="submission" date="2020-07" db="EMBL/GenBank/DDBJ databases">
        <title>MOT database genomes.</title>
        <authorList>
            <person name="Joseph S."/>
            <person name="Aduse-Opoku J."/>
            <person name="Hashim A."/>
            <person name="Wade W."/>
            <person name="Curtis M."/>
        </authorList>
    </citation>
    <scope>NUCLEOTIDE SEQUENCE [LARGE SCALE GENOMIC DNA]</scope>
    <source>
        <strain evidence="1 2">STR</strain>
    </source>
</reference>
<proteinExistence type="predicted"/>
<dbReference type="EMBL" id="JACBXX010000138">
    <property type="protein sequence ID" value="NYS96853.1"/>
    <property type="molecule type" value="Genomic_DNA"/>
</dbReference>
<dbReference type="NCBIfam" id="TIGR01725">
    <property type="entry name" value="phge_HK97_gp10"/>
    <property type="match status" value="1"/>
</dbReference>